<protein>
    <submittedName>
        <fullName evidence="1">Uncharacterized protein</fullName>
    </submittedName>
</protein>
<proteinExistence type="predicted"/>
<dbReference type="RefSeq" id="WP_056955586.1">
    <property type="nucleotide sequence ID" value="NZ_AZFK01000087.1"/>
</dbReference>
<evidence type="ECO:0000313" key="1">
    <source>
        <dbReference type="EMBL" id="KRL87824.1"/>
    </source>
</evidence>
<comment type="caution">
    <text evidence="1">The sequence shown here is derived from an EMBL/GenBank/DDBJ whole genome shotgun (WGS) entry which is preliminary data.</text>
</comment>
<name>A0A0R1U3E2_9LACO</name>
<reference evidence="1 2" key="1">
    <citation type="journal article" date="2015" name="Genome Announc.">
        <title>Expanding the biotechnology potential of lactobacilli through comparative genomics of 213 strains and associated genera.</title>
        <authorList>
            <person name="Sun Z."/>
            <person name="Harris H.M."/>
            <person name="McCann A."/>
            <person name="Guo C."/>
            <person name="Argimon S."/>
            <person name="Zhang W."/>
            <person name="Yang X."/>
            <person name="Jeffery I.B."/>
            <person name="Cooney J.C."/>
            <person name="Kagawa T.F."/>
            <person name="Liu W."/>
            <person name="Song Y."/>
            <person name="Salvetti E."/>
            <person name="Wrobel A."/>
            <person name="Rasinkangas P."/>
            <person name="Parkhill J."/>
            <person name="Rea M.C."/>
            <person name="O'Sullivan O."/>
            <person name="Ritari J."/>
            <person name="Douillard F.P."/>
            <person name="Paul Ross R."/>
            <person name="Yang R."/>
            <person name="Briner A.E."/>
            <person name="Felis G.E."/>
            <person name="de Vos W.M."/>
            <person name="Barrangou R."/>
            <person name="Klaenhammer T.R."/>
            <person name="Caufield P.W."/>
            <person name="Cui Y."/>
            <person name="Zhang H."/>
            <person name="O'Toole P.W."/>
        </authorList>
    </citation>
    <scope>NUCLEOTIDE SEQUENCE [LARGE SCALE GENOMIC DNA]</scope>
    <source>
        <strain evidence="1 2">DSM 15946</strain>
    </source>
</reference>
<dbReference type="Proteomes" id="UP000050816">
    <property type="component" value="Unassembled WGS sequence"/>
</dbReference>
<dbReference type="PATRIC" id="fig|1423760.3.peg.954"/>
<evidence type="ECO:0000313" key="2">
    <source>
        <dbReference type="Proteomes" id="UP000050816"/>
    </source>
</evidence>
<organism evidence="1 2">
    <name type="scientific">Limosilactobacillus ingluviei DSM 15946</name>
    <dbReference type="NCBI Taxonomy" id="1423760"/>
    <lineage>
        <taxon>Bacteria</taxon>
        <taxon>Bacillati</taxon>
        <taxon>Bacillota</taxon>
        <taxon>Bacilli</taxon>
        <taxon>Lactobacillales</taxon>
        <taxon>Lactobacillaceae</taxon>
        <taxon>Limosilactobacillus</taxon>
    </lineage>
</organism>
<accession>A0A0R1U3E2</accession>
<sequence length="73" mass="8180">MDLIAEAKEMVAQGRHSEGWALIGKSKDGVQIVRNINNTDLCYGIYELAKHDKYTRTLIIATVEMLKAETEGK</sequence>
<dbReference type="AlphaFoldDB" id="A0A0R1U3E2"/>
<gene>
    <name evidence="1" type="ORF">FC43_GL000927</name>
</gene>
<dbReference type="EMBL" id="AZFK01000087">
    <property type="protein sequence ID" value="KRL87824.1"/>
    <property type="molecule type" value="Genomic_DNA"/>
</dbReference>